<keyword evidence="4" id="KW-1185">Reference proteome</keyword>
<reference evidence="3" key="1">
    <citation type="submission" date="2021-01" db="EMBL/GenBank/DDBJ databases">
        <authorList>
            <consortium name="Genoscope - CEA"/>
            <person name="William W."/>
        </authorList>
    </citation>
    <scope>NUCLEOTIDE SEQUENCE</scope>
</reference>
<dbReference type="GO" id="GO:0043634">
    <property type="term" value="P:polyadenylation-dependent ncRNA catabolic process"/>
    <property type="evidence" value="ECO:0007669"/>
    <property type="project" value="TreeGrafter"/>
</dbReference>
<dbReference type="AlphaFoldDB" id="A0A8S1R7B8"/>
<dbReference type="InterPro" id="IPR054708">
    <property type="entry name" value="MTPAP-like_central"/>
</dbReference>
<evidence type="ECO:0000259" key="2">
    <source>
        <dbReference type="Pfam" id="PF22600"/>
    </source>
</evidence>
<sequence length="986" mass="116620">MNQIFYPLTQVHRTSSRQINKVVYYGNALPKIKPKSNDLKQSIFDWLRQLNQEQLEEVLSFTSYFRVYSYLKMFKIDQIGLHEYQELLCSPFEVDVEQELTNFYSIQICKRLNKIDLNAHKYILDHIYVSDYEWLFDTITLKGDVEEIIKSFETISNGTIFTNWGELESHEEEGYFEINLKKQKIYQTLSELLVEEFQIAILLKYRQSFEGNNYTYQKNLLSMAHVRFNYLSINLQQDFIDFQQLFTQETNQKQLITELNLIHSWNKQIQMNSSQHQNLSQEVQYYFNQPKELFSVPLKQVLNGYVLFCKFIISKNLLKEFPLTQVIEIKRIKIKQDKQTQQQLQQLFNLFKNQSKSKILPSNDQRLFSTNNEEIENNLYELTSQFMKKLMDETFIELENQKKYKKQKQKKAKNQKKQYMSECISNCTEYQQQQQQQEIQFGDEEWINDTQTKNQKKKQRRKENQDKKKLKKLPEIQQVESSESAQTQQLEPSINIEIQKQEEIQEQVQETFLCTTTSTHDDDGEFIEVTKKKFNGKKKKQNNKKDKEQKEEQIQKQPVLLKKSNSSQQNYLSDDYKMGNTTPTKVLSQKKEQESPPLQKPGLVKSASKEQKTYKYDLDKGILENIYQNILEHKISRDIQSMYQKEQDNLLKFRQAREIAILRVQHIIKAHFFQFQVEPVIFGSSRTGLALHDSDVDMVVFGLPVFTKAQLFDPMRKLLEVFSQMKWAISYKHIFQATIPLIKITIDPSVGFLEFVGNPLYYIMNHRNIEQMNLKYGELSQNIQIDITFELQQPYPMYGFQGYHVGLLSTDYQLQVGNSIKGFTEVAIVLKKILKQRGLNDSYTGGVSSFCLTIMLAAIGENLTLGDKLLQFLQRYGWNFDPELQYISLHSQEPFMPIQDQGDRLPLNIISPINEEKIQIYVSKIQEILQVFKELYLELKENINQIATSLQKKLDQKELLQLHQTNIEKLVDLIQWQNQNLLDSQF</sequence>
<comment type="caution">
    <text evidence="3">The sequence shown here is derived from an EMBL/GenBank/DDBJ whole genome shotgun (WGS) entry which is preliminary data.</text>
</comment>
<dbReference type="CDD" id="cd05402">
    <property type="entry name" value="NT_PAP_TUTase"/>
    <property type="match status" value="1"/>
</dbReference>
<dbReference type="GO" id="GO:0031123">
    <property type="term" value="P:RNA 3'-end processing"/>
    <property type="evidence" value="ECO:0007669"/>
    <property type="project" value="TreeGrafter"/>
</dbReference>
<evidence type="ECO:0000256" key="1">
    <source>
        <dbReference type="SAM" id="MobiDB-lite"/>
    </source>
</evidence>
<dbReference type="Pfam" id="PF22600">
    <property type="entry name" value="MTPAP-like_central"/>
    <property type="match status" value="1"/>
</dbReference>
<organism evidence="3 4">
    <name type="scientific">Paramecium sonneborni</name>
    <dbReference type="NCBI Taxonomy" id="65129"/>
    <lineage>
        <taxon>Eukaryota</taxon>
        <taxon>Sar</taxon>
        <taxon>Alveolata</taxon>
        <taxon>Ciliophora</taxon>
        <taxon>Intramacronucleata</taxon>
        <taxon>Oligohymenophorea</taxon>
        <taxon>Peniculida</taxon>
        <taxon>Parameciidae</taxon>
        <taxon>Paramecium</taxon>
    </lineage>
</organism>
<dbReference type="PANTHER" id="PTHR23092">
    <property type="entry name" value="POLY(A) RNA POLYMERASE"/>
    <property type="match status" value="1"/>
</dbReference>
<feature type="region of interest" description="Disordered" evidence="1">
    <location>
        <begin position="450"/>
        <end position="492"/>
    </location>
</feature>
<dbReference type="GO" id="GO:0003729">
    <property type="term" value="F:mRNA binding"/>
    <property type="evidence" value="ECO:0007669"/>
    <property type="project" value="TreeGrafter"/>
</dbReference>
<feature type="region of interest" description="Disordered" evidence="1">
    <location>
        <begin position="533"/>
        <end position="606"/>
    </location>
</feature>
<accession>A0A8S1R7B8</accession>
<evidence type="ECO:0000313" key="3">
    <source>
        <dbReference type="EMBL" id="CAD8124111.1"/>
    </source>
</evidence>
<gene>
    <name evidence="3" type="ORF">PSON_ATCC_30995.1.T1490055</name>
</gene>
<evidence type="ECO:0000313" key="4">
    <source>
        <dbReference type="Proteomes" id="UP000692954"/>
    </source>
</evidence>
<protein>
    <recommendedName>
        <fullName evidence="2">Poly(A) RNA polymerase mitochondrial-like central palm domain-containing protein</fullName>
    </recommendedName>
</protein>
<dbReference type="InterPro" id="IPR045862">
    <property type="entry name" value="Trf4-like"/>
</dbReference>
<feature type="domain" description="Poly(A) RNA polymerase mitochondrial-like central palm" evidence="2">
    <location>
        <begin position="635"/>
        <end position="745"/>
    </location>
</feature>
<proteinExistence type="predicted"/>
<feature type="compositionally biased region" description="Polar residues" evidence="1">
    <location>
        <begin position="478"/>
        <end position="492"/>
    </location>
</feature>
<feature type="compositionally biased region" description="Basic and acidic residues" evidence="1">
    <location>
        <begin position="543"/>
        <end position="554"/>
    </location>
</feature>
<dbReference type="OrthoDB" id="273917at2759"/>
<dbReference type="Proteomes" id="UP000692954">
    <property type="component" value="Unassembled WGS sequence"/>
</dbReference>
<feature type="compositionally biased region" description="Basic residues" evidence="1">
    <location>
        <begin position="533"/>
        <end position="542"/>
    </location>
</feature>
<name>A0A8S1R7B8_9CILI</name>
<dbReference type="EMBL" id="CAJJDN010000149">
    <property type="protein sequence ID" value="CAD8124111.1"/>
    <property type="molecule type" value="Genomic_DNA"/>
</dbReference>
<dbReference type="GO" id="GO:0005730">
    <property type="term" value="C:nucleolus"/>
    <property type="evidence" value="ECO:0007669"/>
    <property type="project" value="TreeGrafter"/>
</dbReference>
<dbReference type="PANTHER" id="PTHR23092:SF15">
    <property type="entry name" value="INACTIVE NON-CANONICAL POLY(A) RNA POLYMERASE PROTEIN TRF4-2-RELATED"/>
    <property type="match status" value="1"/>
</dbReference>
<dbReference type="GO" id="GO:0031499">
    <property type="term" value="C:TRAMP complex"/>
    <property type="evidence" value="ECO:0007669"/>
    <property type="project" value="TreeGrafter"/>
</dbReference>
<feature type="compositionally biased region" description="Polar residues" evidence="1">
    <location>
        <begin position="563"/>
        <end position="572"/>
    </location>
</feature>
<dbReference type="GO" id="GO:1990817">
    <property type="term" value="F:poly(A) RNA polymerase activity"/>
    <property type="evidence" value="ECO:0007669"/>
    <property type="project" value="InterPro"/>
</dbReference>